<feature type="region of interest" description="Disordered" evidence="4">
    <location>
        <begin position="251"/>
        <end position="294"/>
    </location>
</feature>
<dbReference type="Gene3D" id="2.40.70.10">
    <property type="entry name" value="Acid Proteases"/>
    <property type="match status" value="1"/>
</dbReference>
<keyword evidence="1" id="KW-0064">Aspartyl protease</keyword>
<feature type="region of interest" description="Disordered" evidence="4">
    <location>
        <begin position="814"/>
        <end position="852"/>
    </location>
</feature>
<evidence type="ECO:0000256" key="3">
    <source>
        <dbReference type="SAM" id="Coils"/>
    </source>
</evidence>
<evidence type="ECO:0000313" key="6">
    <source>
        <dbReference type="EMBL" id="MBW0568016.1"/>
    </source>
</evidence>
<keyword evidence="3" id="KW-0175">Coiled coil</keyword>
<organism evidence="6 7">
    <name type="scientific">Austropuccinia psidii MF-1</name>
    <dbReference type="NCBI Taxonomy" id="1389203"/>
    <lineage>
        <taxon>Eukaryota</taxon>
        <taxon>Fungi</taxon>
        <taxon>Dikarya</taxon>
        <taxon>Basidiomycota</taxon>
        <taxon>Pucciniomycotina</taxon>
        <taxon>Pucciniomycetes</taxon>
        <taxon>Pucciniales</taxon>
        <taxon>Sphaerophragmiaceae</taxon>
        <taxon>Austropuccinia</taxon>
    </lineage>
</organism>
<dbReference type="InterPro" id="IPR001995">
    <property type="entry name" value="Peptidase_A2_cat"/>
</dbReference>
<evidence type="ECO:0000313" key="7">
    <source>
        <dbReference type="Proteomes" id="UP000765509"/>
    </source>
</evidence>
<feature type="compositionally biased region" description="Basic and acidic residues" evidence="4">
    <location>
        <begin position="323"/>
        <end position="346"/>
    </location>
</feature>
<gene>
    <name evidence="6" type="ORF">O181_107731</name>
</gene>
<proteinExistence type="predicted"/>
<evidence type="ECO:0000256" key="1">
    <source>
        <dbReference type="ARBA" id="ARBA00022750"/>
    </source>
</evidence>
<keyword evidence="2" id="KW-0378">Hydrolase</keyword>
<feature type="region of interest" description="Disordered" evidence="4">
    <location>
        <begin position="323"/>
        <end position="347"/>
    </location>
</feature>
<reference evidence="6" key="1">
    <citation type="submission" date="2021-03" db="EMBL/GenBank/DDBJ databases">
        <title>Draft genome sequence of rust myrtle Austropuccinia psidii MF-1, a brazilian biotype.</title>
        <authorList>
            <person name="Quecine M.C."/>
            <person name="Pachon D.M.R."/>
            <person name="Bonatelli M.L."/>
            <person name="Correr F.H."/>
            <person name="Franceschini L.M."/>
            <person name="Leite T.F."/>
            <person name="Margarido G.R.A."/>
            <person name="Almeida C.A."/>
            <person name="Ferrarezi J.A."/>
            <person name="Labate C.A."/>
        </authorList>
    </citation>
    <scope>NUCLEOTIDE SEQUENCE</scope>
    <source>
        <strain evidence="6">MF-1</strain>
    </source>
</reference>
<feature type="non-terminal residue" evidence="6">
    <location>
        <position position="852"/>
    </location>
</feature>
<evidence type="ECO:0000259" key="5">
    <source>
        <dbReference type="PROSITE" id="PS50175"/>
    </source>
</evidence>
<sequence length="852" mass="97113">MKILKKYIEQELEARILVTKRFSSSRDIGRNVTENKKKVHFKEEAFPGMNEAFNKMKEITESLKEQKMETRKQAQGENEDVKKFITQLEELKSLSKPQMGGFTNNQLNNQQFKPRNDLPPFSQRHVPYAPAQNIPRPYVKCYYCLEEGHSVNRCNYLFDDQNKKWVSRQGGGFLFPNWQRVPTDGKISPKKLVEEFAKEQEELTKKRKENEAKESTHQPKEVNLIQVKKNDISTAIAKIEDWGSWQPPTISSANDPFLNNYGLRNTKQRSSRHEHPSQEPTKSLPKTMETPLKKKPHIPGAYIEDEHGTVEKTIIPTKFKKPQEIKGEEEVSPEVKEKQDSGKKQELTQNTIKNKDIKQEHTEFQEVMSQIIKKVLDQKINLTLEQVLIMSPKVINQLKNLTTEERNSINSLDTKEIQTKLINHHLGDYEQPKLHYACPLGFMQVYLGEEGHEIMALVDTGSELNIIPEDSAIKAGLTTRCLNMNLRGIGGHCTSIVGLAEFTPITLVTGEERNIHLFVARGAVHTVLGRPFLADNNIRLDFSQQKGEIFSYIEPDGRRLCLPICSPQKVGWRENPPAGMEACASATVEGYNGLNIEDKEGSGNIGSDIKFFKNKELIQEIPTLANRHVENKTSPKHLTGILDLEKQNTRKNESSTKTIHQDSIIKEEQGGIKTESNIISQGEFILQEIPGITHRDPDYNLVTKKKSLKSRLSPKKLVKSISKLIKKEKEIIRYKPKQSSTPEEIDPRVQPSTLISGITKEETVKNMKHLPSLDPEYLNQNSVHNRESTKVNENTFDPPVAGIEGNLGYTELTKLSKEEGLEQKTENPSFNQQEEKSINLKESPMSTTKEHK</sequence>
<dbReference type="OrthoDB" id="2506366at2759"/>
<dbReference type="PROSITE" id="PS50175">
    <property type="entry name" value="ASP_PROT_RETROV"/>
    <property type="match status" value="1"/>
</dbReference>
<comment type="caution">
    <text evidence="6">The sequence shown here is derived from an EMBL/GenBank/DDBJ whole genome shotgun (WGS) entry which is preliminary data.</text>
</comment>
<keyword evidence="1" id="KW-0645">Protease</keyword>
<dbReference type="PROSITE" id="PS00141">
    <property type="entry name" value="ASP_PROTEASE"/>
    <property type="match status" value="1"/>
</dbReference>
<dbReference type="SUPFAM" id="SSF50630">
    <property type="entry name" value="Acid proteases"/>
    <property type="match status" value="1"/>
</dbReference>
<name>A0A9Q3JTY0_9BASI</name>
<evidence type="ECO:0000256" key="4">
    <source>
        <dbReference type="SAM" id="MobiDB-lite"/>
    </source>
</evidence>
<dbReference type="CDD" id="cd00303">
    <property type="entry name" value="retropepsin_like"/>
    <property type="match status" value="1"/>
</dbReference>
<dbReference type="InterPro" id="IPR021109">
    <property type="entry name" value="Peptidase_aspartic_dom_sf"/>
</dbReference>
<feature type="coiled-coil region" evidence="3">
    <location>
        <begin position="49"/>
        <end position="91"/>
    </location>
</feature>
<dbReference type="InterPro" id="IPR001969">
    <property type="entry name" value="Aspartic_peptidase_AS"/>
</dbReference>
<evidence type="ECO:0000256" key="2">
    <source>
        <dbReference type="ARBA" id="ARBA00022801"/>
    </source>
</evidence>
<dbReference type="AlphaFoldDB" id="A0A9Q3JTY0"/>
<dbReference type="GO" id="GO:0006508">
    <property type="term" value="P:proteolysis"/>
    <property type="evidence" value="ECO:0007669"/>
    <property type="project" value="InterPro"/>
</dbReference>
<dbReference type="EMBL" id="AVOT02081846">
    <property type="protein sequence ID" value="MBW0568016.1"/>
    <property type="molecule type" value="Genomic_DNA"/>
</dbReference>
<feature type="compositionally biased region" description="Basic and acidic residues" evidence="4">
    <location>
        <begin position="814"/>
        <end position="825"/>
    </location>
</feature>
<accession>A0A9Q3JTY0</accession>
<feature type="domain" description="Peptidase A2" evidence="5">
    <location>
        <begin position="454"/>
        <end position="491"/>
    </location>
</feature>
<keyword evidence="7" id="KW-1185">Reference proteome</keyword>
<dbReference type="GO" id="GO:0004190">
    <property type="term" value="F:aspartic-type endopeptidase activity"/>
    <property type="evidence" value="ECO:0007669"/>
    <property type="project" value="UniProtKB-KW"/>
</dbReference>
<protein>
    <recommendedName>
        <fullName evidence="5">Peptidase A2 domain-containing protein</fullName>
    </recommendedName>
</protein>
<dbReference type="Proteomes" id="UP000765509">
    <property type="component" value="Unassembled WGS sequence"/>
</dbReference>